<name>A0A7R9AWY8_TIMSH</name>
<evidence type="ECO:0000256" key="1">
    <source>
        <dbReference type="SAM" id="Phobius"/>
    </source>
</evidence>
<keyword evidence="1" id="KW-1133">Transmembrane helix</keyword>
<dbReference type="AlphaFoldDB" id="A0A7R9AWY8"/>
<dbReference type="InterPro" id="IPR001614">
    <property type="entry name" value="Myelin_PLP"/>
</dbReference>
<accession>A0A7R9AWY8</accession>
<dbReference type="EMBL" id="OC002599">
    <property type="protein sequence ID" value="CAD7262087.1"/>
    <property type="molecule type" value="Genomic_DNA"/>
</dbReference>
<feature type="transmembrane region" description="Helical" evidence="1">
    <location>
        <begin position="120"/>
        <end position="143"/>
    </location>
</feature>
<dbReference type="GO" id="GO:0005886">
    <property type="term" value="C:plasma membrane"/>
    <property type="evidence" value="ECO:0007669"/>
    <property type="project" value="TreeGrafter"/>
</dbReference>
<dbReference type="PANTHER" id="PTHR11683:SF12">
    <property type="entry name" value="M6, ISOFORM F"/>
    <property type="match status" value="1"/>
</dbReference>
<feature type="transmembrane region" description="Helical" evidence="1">
    <location>
        <begin position="194"/>
        <end position="216"/>
    </location>
</feature>
<keyword evidence="1" id="KW-0472">Membrane</keyword>
<organism evidence="2">
    <name type="scientific">Timema shepardi</name>
    <name type="common">Walking stick</name>
    <dbReference type="NCBI Taxonomy" id="629360"/>
    <lineage>
        <taxon>Eukaryota</taxon>
        <taxon>Metazoa</taxon>
        <taxon>Ecdysozoa</taxon>
        <taxon>Arthropoda</taxon>
        <taxon>Hexapoda</taxon>
        <taxon>Insecta</taxon>
        <taxon>Pterygota</taxon>
        <taxon>Neoptera</taxon>
        <taxon>Polyneoptera</taxon>
        <taxon>Phasmatodea</taxon>
        <taxon>Timematodea</taxon>
        <taxon>Timematoidea</taxon>
        <taxon>Timematidae</taxon>
        <taxon>Timema</taxon>
    </lineage>
</organism>
<dbReference type="GO" id="GO:0031175">
    <property type="term" value="P:neuron projection development"/>
    <property type="evidence" value="ECO:0007669"/>
    <property type="project" value="TreeGrafter"/>
</dbReference>
<feature type="transmembrane region" description="Helical" evidence="1">
    <location>
        <begin position="267"/>
        <end position="288"/>
    </location>
</feature>
<dbReference type="PANTHER" id="PTHR11683">
    <property type="entry name" value="MYELIN PROTEOLIPID"/>
    <property type="match status" value="1"/>
</dbReference>
<protein>
    <submittedName>
        <fullName evidence="2">Uncharacterized protein</fullName>
    </submittedName>
</protein>
<feature type="transmembrane region" description="Helical" evidence="1">
    <location>
        <begin position="155"/>
        <end position="174"/>
    </location>
</feature>
<dbReference type="PRINTS" id="PR00214">
    <property type="entry name" value="MYELINPLP"/>
</dbReference>
<dbReference type="Pfam" id="PF01275">
    <property type="entry name" value="Myelin_PLP"/>
    <property type="match status" value="1"/>
</dbReference>
<sequence length="326" mass="37174">MVNMPRPTSKDVTNEMEVTPMVPMRRRIAISQESLGRYSENTLHSGYRIGRTGSQCRGCITRIPYATLIATIMCIVGVGVFCGTMYRGAMLAVLMFDQVFHLRLIWHKWFFNTKVETVQMVFVVIGASMGALGLMILFVGCLATGATRTKVYRAWGARVGGRISCAVMLISNWFTEVFFPPPQFLGITYVLQVAWLLMLCVLINVTLIFTIFWALCSNPQVQANRQCIDFRQFSFMFPNNTRPEDMEVCDTHELKLFCKDYVERAEIMFILATVACLLVILSLVHYLMCLSANYAHIRDHEKFQELQDLQCLQEPELSMGGSKDRF</sequence>
<evidence type="ECO:0000313" key="2">
    <source>
        <dbReference type="EMBL" id="CAD7262087.1"/>
    </source>
</evidence>
<proteinExistence type="predicted"/>
<feature type="transmembrane region" description="Helical" evidence="1">
    <location>
        <begin position="65"/>
        <end position="86"/>
    </location>
</feature>
<reference evidence="2" key="1">
    <citation type="submission" date="2020-11" db="EMBL/GenBank/DDBJ databases">
        <authorList>
            <person name="Tran Van P."/>
        </authorList>
    </citation>
    <scope>NUCLEOTIDE SEQUENCE</scope>
</reference>
<keyword evidence="1" id="KW-0812">Transmembrane</keyword>
<gene>
    <name evidence="2" type="ORF">TSIB3V08_LOCUS6205</name>
</gene>